<organism evidence="1 2">
    <name type="scientific">Elysia crispata</name>
    <name type="common">lettuce slug</name>
    <dbReference type="NCBI Taxonomy" id="231223"/>
    <lineage>
        <taxon>Eukaryota</taxon>
        <taxon>Metazoa</taxon>
        <taxon>Spiralia</taxon>
        <taxon>Lophotrochozoa</taxon>
        <taxon>Mollusca</taxon>
        <taxon>Gastropoda</taxon>
        <taxon>Heterobranchia</taxon>
        <taxon>Euthyneura</taxon>
        <taxon>Panpulmonata</taxon>
        <taxon>Sacoglossa</taxon>
        <taxon>Placobranchoidea</taxon>
        <taxon>Plakobranchidae</taxon>
        <taxon>Elysia</taxon>
    </lineage>
</organism>
<reference evidence="1" key="1">
    <citation type="journal article" date="2023" name="G3 (Bethesda)">
        <title>A reference genome for the long-term kleptoplast-retaining sea slug Elysia crispata morphotype clarki.</title>
        <authorList>
            <person name="Eastman K.E."/>
            <person name="Pendleton A.L."/>
            <person name="Shaikh M.A."/>
            <person name="Suttiyut T."/>
            <person name="Ogas R."/>
            <person name="Tomko P."/>
            <person name="Gavelis G."/>
            <person name="Widhalm J.R."/>
            <person name="Wisecaver J.H."/>
        </authorList>
    </citation>
    <scope>NUCLEOTIDE SEQUENCE</scope>
    <source>
        <strain evidence="1">ECLA1</strain>
    </source>
</reference>
<dbReference type="AlphaFoldDB" id="A0AAE1BEG1"/>
<comment type="caution">
    <text evidence="1">The sequence shown here is derived from an EMBL/GenBank/DDBJ whole genome shotgun (WGS) entry which is preliminary data.</text>
</comment>
<proteinExistence type="predicted"/>
<dbReference type="Proteomes" id="UP001283361">
    <property type="component" value="Unassembled WGS sequence"/>
</dbReference>
<gene>
    <name evidence="1" type="ORF">RRG08_066217</name>
</gene>
<dbReference type="EMBL" id="JAWDGP010000067">
    <property type="protein sequence ID" value="KAK3803981.1"/>
    <property type="molecule type" value="Genomic_DNA"/>
</dbReference>
<accession>A0AAE1BEG1</accession>
<protein>
    <submittedName>
        <fullName evidence="1">Uncharacterized protein</fullName>
    </submittedName>
</protein>
<sequence length="145" mass="16451">MPLLSVLFPNPLLPFSDIVFFSPSHSHINIRTRRQLASVIQRSDVTTISPASGVILPCHKSESQTFTCPRRGSHIDFLSYQKQKRTAGKKIRVIPPDQLPPPTFALFPVHVIKKQKTLFETHSKEDQESLISAIILVEIDVWIRT</sequence>
<evidence type="ECO:0000313" key="1">
    <source>
        <dbReference type="EMBL" id="KAK3803981.1"/>
    </source>
</evidence>
<name>A0AAE1BEG1_9GAST</name>
<evidence type="ECO:0000313" key="2">
    <source>
        <dbReference type="Proteomes" id="UP001283361"/>
    </source>
</evidence>
<keyword evidence="2" id="KW-1185">Reference proteome</keyword>